<gene>
    <name evidence="2" type="ORF">NLS_LOCUS2152</name>
</gene>
<dbReference type="OMA" id="FFIHTIR"/>
<keyword evidence="1" id="KW-0472">Membrane</keyword>
<organism evidence="2 3">
    <name type="scientific">Litomosoides sigmodontis</name>
    <name type="common">Filarial nematode worm</name>
    <dbReference type="NCBI Taxonomy" id="42156"/>
    <lineage>
        <taxon>Eukaryota</taxon>
        <taxon>Metazoa</taxon>
        <taxon>Ecdysozoa</taxon>
        <taxon>Nematoda</taxon>
        <taxon>Chromadorea</taxon>
        <taxon>Rhabditida</taxon>
        <taxon>Spirurina</taxon>
        <taxon>Spiruromorpha</taxon>
        <taxon>Filarioidea</taxon>
        <taxon>Onchocercidae</taxon>
        <taxon>Litomosoides</taxon>
    </lineage>
</organism>
<feature type="transmembrane region" description="Helical" evidence="1">
    <location>
        <begin position="205"/>
        <end position="226"/>
    </location>
</feature>
<evidence type="ECO:0000313" key="2">
    <source>
        <dbReference type="EMBL" id="VDK73531.1"/>
    </source>
</evidence>
<dbReference type="OrthoDB" id="5851336at2759"/>
<dbReference type="EMBL" id="UYRX01000092">
    <property type="protein sequence ID" value="VDK73531.1"/>
    <property type="molecule type" value="Genomic_DNA"/>
</dbReference>
<keyword evidence="1" id="KW-0812">Transmembrane</keyword>
<feature type="transmembrane region" description="Helical" evidence="1">
    <location>
        <begin position="35"/>
        <end position="61"/>
    </location>
</feature>
<name>A0A3P6U9C4_LITSI</name>
<reference evidence="2 3" key="1">
    <citation type="submission" date="2018-08" db="EMBL/GenBank/DDBJ databases">
        <authorList>
            <person name="Laetsch R D."/>
            <person name="Stevens L."/>
            <person name="Kumar S."/>
            <person name="Blaxter L. M."/>
        </authorList>
    </citation>
    <scope>NUCLEOTIDE SEQUENCE [LARGE SCALE GENOMIC DNA]</scope>
</reference>
<keyword evidence="3" id="KW-1185">Reference proteome</keyword>
<proteinExistence type="predicted"/>
<feature type="transmembrane region" description="Helical" evidence="1">
    <location>
        <begin position="115"/>
        <end position="141"/>
    </location>
</feature>
<protein>
    <recommendedName>
        <fullName evidence="4">G-protein coupled receptors family 1 profile domain-containing protein</fullName>
    </recommendedName>
</protein>
<sequence>MIVRAFASECEFQMGQILGENVSATAIKEKVLPLFANYILCTYGYVIIGVLLMAINIPTSLIMFTHAALRNSYMVLAVVFLNNGFLGVSAAIVGVKRLIDTRNGQRLQSAYSIEFYEALLLLTSVASMLSIIVMFIALFILRKNFGAQFLSKNSQNRNLSRFLKNQKEYTQTAMISCCFTFLLVVVSSTVECIFETGPSVTSQSIVMFCVYLRLLNSFNMAISFLYRQKDFQLTAIRCFKYLFRRRKQNVEPLPVADFAR</sequence>
<accession>A0A3P6U9C4</accession>
<dbReference type="Proteomes" id="UP000277928">
    <property type="component" value="Unassembled WGS sequence"/>
</dbReference>
<keyword evidence="1" id="KW-1133">Transmembrane helix</keyword>
<evidence type="ECO:0008006" key="4">
    <source>
        <dbReference type="Google" id="ProtNLM"/>
    </source>
</evidence>
<feature type="transmembrane region" description="Helical" evidence="1">
    <location>
        <begin position="73"/>
        <end position="95"/>
    </location>
</feature>
<evidence type="ECO:0000256" key="1">
    <source>
        <dbReference type="SAM" id="Phobius"/>
    </source>
</evidence>
<feature type="transmembrane region" description="Helical" evidence="1">
    <location>
        <begin position="169"/>
        <end position="190"/>
    </location>
</feature>
<dbReference type="AlphaFoldDB" id="A0A3P6U9C4"/>
<evidence type="ECO:0000313" key="3">
    <source>
        <dbReference type="Proteomes" id="UP000277928"/>
    </source>
</evidence>